<dbReference type="FunFam" id="3.40.605.10:FF:000012">
    <property type="entry name" value="NAD-dependent succinate-semialdehyde dehydrogenase"/>
    <property type="match status" value="1"/>
</dbReference>
<dbReference type="Proteomes" id="UP000016932">
    <property type="component" value="Unassembled WGS sequence"/>
</dbReference>
<feature type="domain" description="Aldehyde dehydrogenase" evidence="4">
    <location>
        <begin position="18"/>
        <end position="470"/>
    </location>
</feature>
<dbReference type="GO" id="GO:0004777">
    <property type="term" value="F:succinate-semialdehyde dehydrogenase (NAD+) activity"/>
    <property type="evidence" value="ECO:0007669"/>
    <property type="project" value="TreeGrafter"/>
</dbReference>
<accession>M3AEY0</accession>
<dbReference type="OrthoDB" id="310895at2759"/>
<organism evidence="5 6">
    <name type="scientific">Pseudocercospora fijiensis (strain CIRAD86)</name>
    <name type="common">Black leaf streak disease fungus</name>
    <name type="synonym">Mycosphaerella fijiensis</name>
    <dbReference type="NCBI Taxonomy" id="383855"/>
    <lineage>
        <taxon>Eukaryota</taxon>
        <taxon>Fungi</taxon>
        <taxon>Dikarya</taxon>
        <taxon>Ascomycota</taxon>
        <taxon>Pezizomycotina</taxon>
        <taxon>Dothideomycetes</taxon>
        <taxon>Dothideomycetidae</taxon>
        <taxon>Mycosphaerellales</taxon>
        <taxon>Mycosphaerellaceae</taxon>
        <taxon>Pseudocercospora</taxon>
    </lineage>
</organism>
<dbReference type="GO" id="GO:0009450">
    <property type="term" value="P:gamma-aminobutyric acid catabolic process"/>
    <property type="evidence" value="ECO:0007669"/>
    <property type="project" value="TreeGrafter"/>
</dbReference>
<dbReference type="GeneID" id="19338141"/>
<dbReference type="PROSITE" id="PS00070">
    <property type="entry name" value="ALDEHYDE_DEHYDR_CYS"/>
    <property type="match status" value="1"/>
</dbReference>
<dbReference type="Pfam" id="PF00171">
    <property type="entry name" value="Aldedh"/>
    <property type="match status" value="1"/>
</dbReference>
<reference evidence="5 6" key="1">
    <citation type="journal article" date="2012" name="PLoS Pathog.">
        <title>Diverse lifestyles and strategies of plant pathogenesis encoded in the genomes of eighteen Dothideomycetes fungi.</title>
        <authorList>
            <person name="Ohm R.A."/>
            <person name="Feau N."/>
            <person name="Henrissat B."/>
            <person name="Schoch C.L."/>
            <person name="Horwitz B.A."/>
            <person name="Barry K.W."/>
            <person name="Condon B.J."/>
            <person name="Copeland A.C."/>
            <person name="Dhillon B."/>
            <person name="Glaser F."/>
            <person name="Hesse C.N."/>
            <person name="Kosti I."/>
            <person name="LaButti K."/>
            <person name="Lindquist E.A."/>
            <person name="Lucas S."/>
            <person name="Salamov A.A."/>
            <person name="Bradshaw R.E."/>
            <person name="Ciuffetti L."/>
            <person name="Hamelin R.C."/>
            <person name="Kema G.H.J."/>
            <person name="Lawrence C."/>
            <person name="Scott J.A."/>
            <person name="Spatafora J.W."/>
            <person name="Turgeon B.G."/>
            <person name="de Wit P.J.G.M."/>
            <person name="Zhong S."/>
            <person name="Goodwin S.B."/>
            <person name="Grigoriev I.V."/>
        </authorList>
    </citation>
    <scope>NUCLEOTIDE SEQUENCE [LARGE SCALE GENOMIC DNA]</scope>
    <source>
        <strain evidence="5 6">CIRAD86</strain>
    </source>
</reference>
<dbReference type="InterPro" id="IPR050740">
    <property type="entry name" value="Aldehyde_DH_Superfamily"/>
</dbReference>
<dbReference type="KEGG" id="pfj:MYCFIDRAFT_215211"/>
<dbReference type="InterPro" id="IPR016162">
    <property type="entry name" value="Ald_DH_N"/>
</dbReference>
<dbReference type="AlphaFoldDB" id="M3AEY0"/>
<dbReference type="CDD" id="cd07105">
    <property type="entry name" value="ALDH_SaliADH"/>
    <property type="match status" value="1"/>
</dbReference>
<sequence length="476" mass="51761">MGEIVPLWIDGKETTTSITFDVVSPVDSKKLWSAASATKKEAIQACEVAQNAFKTWRKTKAADIQAILLKAADIMDGRRDELAQIMMQETGALRPFADFNTQTTIDYLRDVSGRASNIHGVIPQTKDPNQSAFIYKEPYGVILGIAPWNAPYILGCRAFLFPIVAGNTVVFKGSELSPKTFWVLGQIFKEAGLPDGVLNIIYHQPSDAAEVTNTLIEHPAVKKVNFTGSTLVGSIIAAKAGKELKPVLMELGGKASAIVCEDANVQNAAFQVVLGSFLHAGQICMATERVLVHRKIIDEFASVLKAVVPKIYDPNGDEPVLVAKAGAEKNYRLRQDALAKGAQVVYGDPAANNSSNYRIQPLIVQDTKKDMDLWYTESFGPTLSLIPIESDEEAIEIANDTEYGLSGAVFTTNLGRGLKIAKEIDSGAIHINGMTVHDEAGLPHGGVKKSGWGRFNAQWGVEEFVKLKTVTYYTDM</sequence>
<gene>
    <name evidence="5" type="ORF">MYCFIDRAFT_215211</name>
</gene>
<dbReference type="STRING" id="383855.M3AEY0"/>
<dbReference type="SUPFAM" id="SSF53720">
    <property type="entry name" value="ALDH-like"/>
    <property type="match status" value="1"/>
</dbReference>
<protein>
    <recommendedName>
        <fullName evidence="4">Aldehyde dehydrogenase domain-containing protein</fullName>
    </recommendedName>
</protein>
<dbReference type="InterPro" id="IPR015590">
    <property type="entry name" value="Aldehyde_DH_dom"/>
</dbReference>
<dbReference type="PANTHER" id="PTHR43353:SF6">
    <property type="entry name" value="CYTOPLASMIC ALDEHYDE DEHYDROGENASE (EUROFUNG)"/>
    <property type="match status" value="1"/>
</dbReference>
<evidence type="ECO:0000313" key="6">
    <source>
        <dbReference type="Proteomes" id="UP000016932"/>
    </source>
</evidence>
<proteinExistence type="inferred from homology"/>
<dbReference type="InterPro" id="IPR016163">
    <property type="entry name" value="Ald_DH_C"/>
</dbReference>
<dbReference type="EMBL" id="KB446558">
    <property type="protein sequence ID" value="EME83166.1"/>
    <property type="molecule type" value="Genomic_DNA"/>
</dbReference>
<evidence type="ECO:0000259" key="4">
    <source>
        <dbReference type="Pfam" id="PF00171"/>
    </source>
</evidence>
<keyword evidence="6" id="KW-1185">Reference proteome</keyword>
<dbReference type="RefSeq" id="XP_007926470.1">
    <property type="nucleotide sequence ID" value="XM_007928279.1"/>
</dbReference>
<evidence type="ECO:0000313" key="5">
    <source>
        <dbReference type="EMBL" id="EME83166.1"/>
    </source>
</evidence>
<dbReference type="PANTHER" id="PTHR43353">
    <property type="entry name" value="SUCCINATE-SEMIALDEHYDE DEHYDROGENASE, MITOCHONDRIAL"/>
    <property type="match status" value="1"/>
</dbReference>
<dbReference type="HOGENOM" id="CLU_005391_1_0_1"/>
<name>M3AEY0_PSEFD</name>
<dbReference type="InterPro" id="IPR016160">
    <property type="entry name" value="Ald_DH_CS_CYS"/>
</dbReference>
<dbReference type="Gene3D" id="3.40.605.10">
    <property type="entry name" value="Aldehyde Dehydrogenase, Chain A, domain 1"/>
    <property type="match status" value="1"/>
</dbReference>
<dbReference type="InterPro" id="IPR016161">
    <property type="entry name" value="Ald_DH/histidinol_DH"/>
</dbReference>
<dbReference type="Gene3D" id="3.40.309.10">
    <property type="entry name" value="Aldehyde Dehydrogenase, Chain A, domain 2"/>
    <property type="match status" value="1"/>
</dbReference>
<evidence type="ECO:0000256" key="3">
    <source>
        <dbReference type="ARBA" id="ARBA00023002"/>
    </source>
</evidence>
<keyword evidence="3" id="KW-0560">Oxidoreductase</keyword>
<comment type="similarity">
    <text evidence="1">Belongs to the aldehyde dehydrogenase family.</text>
</comment>
<dbReference type="eggNOG" id="KOG2451">
    <property type="taxonomic scope" value="Eukaryota"/>
</dbReference>
<dbReference type="VEuPathDB" id="FungiDB:MYCFIDRAFT_215211"/>
<keyword evidence="2" id="KW-0521">NADP</keyword>
<evidence type="ECO:0000256" key="2">
    <source>
        <dbReference type="ARBA" id="ARBA00022857"/>
    </source>
</evidence>
<evidence type="ECO:0000256" key="1">
    <source>
        <dbReference type="ARBA" id="ARBA00009986"/>
    </source>
</evidence>